<dbReference type="SUPFAM" id="SSF56300">
    <property type="entry name" value="Metallo-dependent phosphatases"/>
    <property type="match status" value="1"/>
</dbReference>
<feature type="domain" description="Calcineurin-like phosphoesterase" evidence="1">
    <location>
        <begin position="1"/>
        <end position="206"/>
    </location>
</feature>
<accession>A0A7J3MYE3</accession>
<dbReference type="PIRSF" id="PIRSF000883">
    <property type="entry name" value="Pesterase_MJ0912"/>
    <property type="match status" value="1"/>
</dbReference>
<reference evidence="3" key="1">
    <citation type="journal article" date="2020" name="mSystems">
        <title>Genome- and Community-Level Interaction Insights into Carbon Utilization and Element Cycling Functions of Hydrothermarchaeota in Hydrothermal Sediment.</title>
        <authorList>
            <person name="Zhou Z."/>
            <person name="Liu Y."/>
            <person name="Xu W."/>
            <person name="Pan J."/>
            <person name="Luo Z.H."/>
            <person name="Li M."/>
        </authorList>
    </citation>
    <scope>NUCLEOTIDE SEQUENCE [LARGE SCALE GENOMIC DNA]</scope>
    <source>
        <strain evidence="2">SpSt-629</strain>
        <strain evidence="3">SpSt-688</strain>
    </source>
</reference>
<dbReference type="Pfam" id="PF12850">
    <property type="entry name" value="Metallophos_2"/>
    <property type="match status" value="1"/>
</dbReference>
<proteinExistence type="predicted"/>
<dbReference type="Gene3D" id="3.60.21.10">
    <property type="match status" value="1"/>
</dbReference>
<dbReference type="PANTHER" id="PTHR42850:SF2">
    <property type="entry name" value="BLL5683 PROTEIN"/>
    <property type="match status" value="1"/>
</dbReference>
<dbReference type="AlphaFoldDB" id="A0A7J3MYE3"/>
<comment type="caution">
    <text evidence="3">The sequence shown here is derived from an EMBL/GenBank/DDBJ whole genome shotgun (WGS) entry which is preliminary data.</text>
</comment>
<organism evidence="3">
    <name type="scientific">Ignisphaera aggregans</name>
    <dbReference type="NCBI Taxonomy" id="334771"/>
    <lineage>
        <taxon>Archaea</taxon>
        <taxon>Thermoproteota</taxon>
        <taxon>Thermoprotei</taxon>
        <taxon>Desulfurococcales</taxon>
        <taxon>Desulfurococcaceae</taxon>
        <taxon>Ignisphaera</taxon>
    </lineage>
</organism>
<dbReference type="InterPro" id="IPR050126">
    <property type="entry name" value="Ap4A_hydrolase"/>
</dbReference>
<protein>
    <submittedName>
        <fullName evidence="3">Metallophosphoesterase</fullName>
    </submittedName>
</protein>
<evidence type="ECO:0000313" key="3">
    <source>
        <dbReference type="EMBL" id="HGT98585.1"/>
    </source>
</evidence>
<evidence type="ECO:0000313" key="2">
    <source>
        <dbReference type="EMBL" id="HFQ78972.1"/>
    </source>
</evidence>
<dbReference type="GO" id="GO:0005737">
    <property type="term" value="C:cytoplasm"/>
    <property type="evidence" value="ECO:0007669"/>
    <property type="project" value="TreeGrafter"/>
</dbReference>
<gene>
    <name evidence="2" type="ORF">ENT99_04630</name>
    <name evidence="3" type="ORF">ENU64_04065</name>
</gene>
<dbReference type="EMBL" id="DTAU01000094">
    <property type="protein sequence ID" value="HFQ78972.1"/>
    <property type="molecule type" value="Genomic_DNA"/>
</dbReference>
<dbReference type="InterPro" id="IPR024654">
    <property type="entry name" value="Calcineurin-like_PHP_lpxH"/>
</dbReference>
<sequence length="252" mass="28750">MRILIVSDIHGNAEALRSVLESVDKWDAVWFLGDFVDYGPEPHIVIDIVKDLKPDAIVMGNHDYAVAFNTDCKCDPVLHNLSEYTRKNISLKLLSREQIEWLRTLPKTIEKVIDGKKHYIVHGSPRNPLYGYIKPNLSINEIKLSLTSSVVAIKPKPIEVDYVFVGHTHIPMDIKVDSVRIVNPGSCGQPRDGDYRASYAIYDTETNIFEIGRIEYDIERVVKKLEELNLESGYSEYLKAILKTGRIDLLKR</sequence>
<name>A0A7J3MYE3_9CREN</name>
<dbReference type="InterPro" id="IPR029052">
    <property type="entry name" value="Metallo-depent_PP-like"/>
</dbReference>
<dbReference type="PANTHER" id="PTHR42850">
    <property type="entry name" value="METALLOPHOSPHOESTERASE"/>
    <property type="match status" value="1"/>
</dbReference>
<dbReference type="GO" id="GO:0016791">
    <property type="term" value="F:phosphatase activity"/>
    <property type="evidence" value="ECO:0007669"/>
    <property type="project" value="TreeGrafter"/>
</dbReference>
<dbReference type="InterPro" id="IPR011152">
    <property type="entry name" value="Pesterase_MJ0912"/>
</dbReference>
<evidence type="ECO:0000259" key="1">
    <source>
        <dbReference type="Pfam" id="PF12850"/>
    </source>
</evidence>
<dbReference type="EMBL" id="DTDH01000127">
    <property type="protein sequence ID" value="HGT98585.1"/>
    <property type="molecule type" value="Genomic_DNA"/>
</dbReference>